<feature type="non-terminal residue" evidence="1">
    <location>
        <position position="90"/>
    </location>
</feature>
<evidence type="ECO:0000313" key="1">
    <source>
        <dbReference type="EMBL" id="GCC44224.1"/>
    </source>
</evidence>
<dbReference type="InterPro" id="IPR027417">
    <property type="entry name" value="P-loop_NTPase"/>
</dbReference>
<organism evidence="1 2">
    <name type="scientific">Chiloscyllium punctatum</name>
    <name type="common">Brownbanded bambooshark</name>
    <name type="synonym">Hemiscyllium punctatum</name>
    <dbReference type="NCBI Taxonomy" id="137246"/>
    <lineage>
        <taxon>Eukaryota</taxon>
        <taxon>Metazoa</taxon>
        <taxon>Chordata</taxon>
        <taxon>Craniata</taxon>
        <taxon>Vertebrata</taxon>
        <taxon>Chondrichthyes</taxon>
        <taxon>Elasmobranchii</taxon>
        <taxon>Galeomorphii</taxon>
        <taxon>Galeoidea</taxon>
        <taxon>Orectolobiformes</taxon>
        <taxon>Hemiscylliidae</taxon>
        <taxon>Chiloscyllium</taxon>
    </lineage>
</organism>
<dbReference type="Proteomes" id="UP000287033">
    <property type="component" value="Unassembled WGS sequence"/>
</dbReference>
<dbReference type="OrthoDB" id="6270329at2759"/>
<name>A0A401TNL3_CHIPU</name>
<dbReference type="EMBL" id="BEZZ01129984">
    <property type="protein sequence ID" value="GCC44224.1"/>
    <property type="molecule type" value="Genomic_DNA"/>
</dbReference>
<reference evidence="1 2" key="1">
    <citation type="journal article" date="2018" name="Nat. Ecol. Evol.">
        <title>Shark genomes provide insights into elasmobranch evolution and the origin of vertebrates.</title>
        <authorList>
            <person name="Hara Y"/>
            <person name="Yamaguchi K"/>
            <person name="Onimaru K"/>
            <person name="Kadota M"/>
            <person name="Koyanagi M"/>
            <person name="Keeley SD"/>
            <person name="Tatsumi K"/>
            <person name="Tanaka K"/>
            <person name="Motone F"/>
            <person name="Kageyama Y"/>
            <person name="Nozu R"/>
            <person name="Adachi N"/>
            <person name="Nishimura O"/>
            <person name="Nakagawa R"/>
            <person name="Tanegashima C"/>
            <person name="Kiyatake I"/>
            <person name="Matsumoto R"/>
            <person name="Murakumo K"/>
            <person name="Nishida K"/>
            <person name="Terakita A"/>
            <person name="Kuratani S"/>
            <person name="Sato K"/>
            <person name="Hyodo S Kuraku.S."/>
        </authorList>
    </citation>
    <scope>NUCLEOTIDE SEQUENCE [LARGE SCALE GENOMIC DNA]</scope>
</reference>
<dbReference type="Gene3D" id="3.40.50.300">
    <property type="entry name" value="P-loop containing nucleotide triphosphate hydrolases"/>
    <property type="match status" value="1"/>
</dbReference>
<evidence type="ECO:0000313" key="2">
    <source>
        <dbReference type="Proteomes" id="UP000287033"/>
    </source>
</evidence>
<sequence length="90" mass="10326">MKQLSECDCFLLPNPGKKIRISTTGRWNDMSEDFRNSLDDYASSVLRSLPTSARTANKGSVVSGFKFFERMKLFTKTIERYSKHITTPLQ</sequence>
<keyword evidence="2" id="KW-1185">Reference proteome</keyword>
<protein>
    <submittedName>
        <fullName evidence="1">Uncharacterized protein</fullName>
    </submittedName>
</protein>
<dbReference type="AlphaFoldDB" id="A0A401TNL3"/>
<accession>A0A401TNL3</accession>
<proteinExistence type="predicted"/>
<gene>
    <name evidence="1" type="ORF">chiPu_0028358</name>
</gene>
<comment type="caution">
    <text evidence="1">The sequence shown here is derived from an EMBL/GenBank/DDBJ whole genome shotgun (WGS) entry which is preliminary data.</text>
</comment>